<evidence type="ECO:0000313" key="2">
    <source>
        <dbReference type="EMBL" id="MBB4699768.1"/>
    </source>
</evidence>
<proteinExistence type="predicted"/>
<evidence type="ECO:0000256" key="1">
    <source>
        <dbReference type="SAM" id="MobiDB-lite"/>
    </source>
</evidence>
<sequence>MDTGGMTVHGRHTPEPIPSAGNDPEPPTDPYGLSPRATISIGGYFPPTTGLRVPEEQSTMTVLKASDGTAGHGPHVPEPQPDCQQVVWLPVTQVDPRRRVLRWTCQCKPVVYYLIASGGRGYIERTGQGRTTVETSRMRYTQTGDLWELILLGRAH</sequence>
<dbReference type="RefSeq" id="WP_184877537.1">
    <property type="nucleotide sequence ID" value="NZ_BOOV01000031.1"/>
</dbReference>
<dbReference type="EMBL" id="JACHND010000001">
    <property type="protein sequence ID" value="MBB4699768.1"/>
    <property type="molecule type" value="Genomic_DNA"/>
</dbReference>
<dbReference type="Proteomes" id="UP000542210">
    <property type="component" value="Unassembled WGS sequence"/>
</dbReference>
<feature type="region of interest" description="Disordered" evidence="1">
    <location>
        <begin position="1"/>
        <end position="80"/>
    </location>
</feature>
<comment type="caution">
    <text evidence="2">The sequence shown here is derived from an EMBL/GenBank/DDBJ whole genome shotgun (WGS) entry which is preliminary data.</text>
</comment>
<gene>
    <name evidence="2" type="ORF">BJ982_001312</name>
</gene>
<protein>
    <submittedName>
        <fullName evidence="2">Uncharacterized protein</fullName>
    </submittedName>
</protein>
<dbReference type="AlphaFoldDB" id="A0A7W7D6E9"/>
<evidence type="ECO:0000313" key="3">
    <source>
        <dbReference type="Proteomes" id="UP000542210"/>
    </source>
</evidence>
<name>A0A7W7D6E9_9ACTN</name>
<organism evidence="2 3">
    <name type="scientific">Sphaerisporangium siamense</name>
    <dbReference type="NCBI Taxonomy" id="795645"/>
    <lineage>
        <taxon>Bacteria</taxon>
        <taxon>Bacillati</taxon>
        <taxon>Actinomycetota</taxon>
        <taxon>Actinomycetes</taxon>
        <taxon>Streptosporangiales</taxon>
        <taxon>Streptosporangiaceae</taxon>
        <taxon>Sphaerisporangium</taxon>
    </lineage>
</organism>
<reference evidence="2 3" key="1">
    <citation type="submission" date="2020-08" db="EMBL/GenBank/DDBJ databases">
        <title>Sequencing the genomes of 1000 actinobacteria strains.</title>
        <authorList>
            <person name="Klenk H.-P."/>
        </authorList>
    </citation>
    <scope>NUCLEOTIDE SEQUENCE [LARGE SCALE GENOMIC DNA]</scope>
    <source>
        <strain evidence="2 3">DSM 45784</strain>
    </source>
</reference>
<keyword evidence="3" id="KW-1185">Reference proteome</keyword>
<accession>A0A7W7D6E9</accession>